<organism evidence="10 11">
    <name type="scientific">Mucor circinelloides f. lusitanicus</name>
    <name type="common">Mucor racemosus var. lusitanicus</name>
    <dbReference type="NCBI Taxonomy" id="29924"/>
    <lineage>
        <taxon>Eukaryota</taxon>
        <taxon>Fungi</taxon>
        <taxon>Fungi incertae sedis</taxon>
        <taxon>Mucoromycota</taxon>
        <taxon>Mucoromycotina</taxon>
        <taxon>Mucoromycetes</taxon>
        <taxon>Mucorales</taxon>
        <taxon>Mucorineae</taxon>
        <taxon>Mucoraceae</taxon>
        <taxon>Mucor</taxon>
    </lineage>
</organism>
<dbReference type="PROSITE" id="PS50030">
    <property type="entry name" value="UBA"/>
    <property type="match status" value="2"/>
</dbReference>
<dbReference type="GO" id="GO:0005654">
    <property type="term" value="C:nucleoplasm"/>
    <property type="evidence" value="ECO:0007669"/>
    <property type="project" value="TreeGrafter"/>
</dbReference>
<dbReference type="InterPro" id="IPR015360">
    <property type="entry name" value="XPC-bd"/>
</dbReference>
<feature type="compositionally biased region" description="Low complexity" evidence="6">
    <location>
        <begin position="225"/>
        <end position="255"/>
    </location>
</feature>
<dbReference type="AlphaFoldDB" id="A0A8H4BA47"/>
<evidence type="ECO:0000256" key="2">
    <source>
        <dbReference type="ARBA" id="ARBA00022763"/>
    </source>
</evidence>
<comment type="similarity">
    <text evidence="5">Belongs to the RAD23 family.</text>
</comment>
<dbReference type="PROSITE" id="PS50053">
    <property type="entry name" value="UBIQUITIN_2"/>
    <property type="match status" value="1"/>
</dbReference>
<dbReference type="NCBIfam" id="TIGR00601">
    <property type="entry name" value="rad23"/>
    <property type="match status" value="1"/>
</dbReference>
<feature type="domain" description="UBA" evidence="8">
    <location>
        <begin position="365"/>
        <end position="406"/>
    </location>
</feature>
<dbReference type="SUPFAM" id="SSF54236">
    <property type="entry name" value="Ubiquitin-like"/>
    <property type="match status" value="1"/>
</dbReference>
<accession>A0A8H4BA47</accession>
<dbReference type="SUPFAM" id="SSF46934">
    <property type="entry name" value="UBA-like"/>
    <property type="match status" value="2"/>
</dbReference>
<keyword evidence="5" id="KW-0963">Cytoplasm</keyword>
<dbReference type="InterPro" id="IPR004806">
    <property type="entry name" value="Rad23"/>
</dbReference>
<feature type="chain" id="PRO_5034583877" description="UV excision repair protein RAD23" evidence="7">
    <location>
        <begin position="24"/>
        <end position="413"/>
    </location>
</feature>
<dbReference type="GO" id="GO:0003684">
    <property type="term" value="F:damaged DNA binding"/>
    <property type="evidence" value="ECO:0007669"/>
    <property type="project" value="UniProtKB-UniRule"/>
</dbReference>
<dbReference type="GO" id="GO:0005829">
    <property type="term" value="C:cytosol"/>
    <property type="evidence" value="ECO:0007669"/>
    <property type="project" value="TreeGrafter"/>
</dbReference>
<dbReference type="GO" id="GO:0031593">
    <property type="term" value="F:polyubiquitin modification-dependent protein binding"/>
    <property type="evidence" value="ECO:0007669"/>
    <property type="project" value="UniProtKB-UniRule"/>
</dbReference>
<evidence type="ECO:0000256" key="6">
    <source>
        <dbReference type="SAM" id="MobiDB-lite"/>
    </source>
</evidence>
<protein>
    <recommendedName>
        <fullName evidence="5">UV excision repair protein RAD23</fullName>
    </recommendedName>
</protein>
<evidence type="ECO:0000256" key="3">
    <source>
        <dbReference type="ARBA" id="ARBA00023204"/>
    </source>
</evidence>
<evidence type="ECO:0000256" key="7">
    <source>
        <dbReference type="SAM" id="SignalP"/>
    </source>
</evidence>
<keyword evidence="3 5" id="KW-0234">DNA repair</keyword>
<evidence type="ECO:0000259" key="8">
    <source>
        <dbReference type="PROSITE" id="PS50030"/>
    </source>
</evidence>
<dbReference type="InterPro" id="IPR029071">
    <property type="entry name" value="Ubiquitin-like_domsf"/>
</dbReference>
<dbReference type="SMART" id="SM00213">
    <property type="entry name" value="UBQ"/>
    <property type="match status" value="1"/>
</dbReference>
<dbReference type="FunFam" id="1.10.8.10:FF:000003">
    <property type="entry name" value="UV excision repair protein RAD23 homolog"/>
    <property type="match status" value="1"/>
</dbReference>
<evidence type="ECO:0000313" key="11">
    <source>
        <dbReference type="Proteomes" id="UP000469890"/>
    </source>
</evidence>
<keyword evidence="7" id="KW-0732">Signal</keyword>
<dbReference type="EMBL" id="JAAECE010000007">
    <property type="protein sequence ID" value="KAF1798492.1"/>
    <property type="molecule type" value="Genomic_DNA"/>
</dbReference>
<feature type="compositionally biased region" description="Polar residues" evidence="6">
    <location>
        <begin position="286"/>
        <end position="297"/>
    </location>
</feature>
<proteinExistence type="inferred from homology"/>
<sequence length="413" mass="44292">MNTCRSTAKQIFSFLLLFSTIQATTTTRHTMGALQITIKTLQQKQFKLDVDTSDSILSVKEKIEQSQGHPVAQQKLIFSGKILVDDKKVEEYNISEKDFLVVMVSKPKATTSAASTPKAATPAETKPQEAAAPAAAAAAPAAAAPVATPEAPAATAEAPSAQPENMDTSLVTGSQLDSVIQNLMEMGFEREQCVRALRASFNNPDRAVEYLFNGIPQHILDEMNANQQAQQEAQQEPAAAAAAAGATSPSAAQATSPTTDNASGAPLNLFAAAQQQAQQQQQQQQSAGGNTDFSGLRNTPHFQQIRQLVQSNPALLQPLLQQLGQSNPELLRSINADPNGFLQALLEGADDEEGAPPGSSMIQVTQEEKDAIDRLMALGFPRHQVIEAYFACDKNEELAANYLFEQPYGDDEE</sequence>
<dbReference type="GO" id="GO:0043161">
    <property type="term" value="P:proteasome-mediated ubiquitin-dependent protein catabolic process"/>
    <property type="evidence" value="ECO:0007669"/>
    <property type="project" value="UniProtKB-UniRule"/>
</dbReference>
<dbReference type="CDD" id="cd01805">
    <property type="entry name" value="Ubl_Rad23"/>
    <property type="match status" value="1"/>
</dbReference>
<feature type="domain" description="Ubiquitin-like" evidence="9">
    <location>
        <begin position="34"/>
        <end position="109"/>
    </location>
</feature>
<dbReference type="CDD" id="cd14280">
    <property type="entry name" value="UBA1_Rad23_like"/>
    <property type="match status" value="1"/>
</dbReference>
<evidence type="ECO:0000256" key="4">
    <source>
        <dbReference type="ARBA" id="ARBA00023242"/>
    </source>
</evidence>
<feature type="signal peptide" evidence="7">
    <location>
        <begin position="1"/>
        <end position="23"/>
    </location>
</feature>
<keyword evidence="2 5" id="KW-0227">DNA damage</keyword>
<name>A0A8H4BA47_MUCCL</name>
<dbReference type="SMART" id="SM00165">
    <property type="entry name" value="UBA"/>
    <property type="match status" value="2"/>
</dbReference>
<dbReference type="InterPro" id="IPR036353">
    <property type="entry name" value="XPC-bd_sf"/>
</dbReference>
<evidence type="ECO:0000313" key="10">
    <source>
        <dbReference type="EMBL" id="KAF1798492.1"/>
    </source>
</evidence>
<comment type="function">
    <text evidence="5">Multiubiquitin chain receptor involved in modulation of proteasomal degradation. Involved in nucleotide excision repair.</text>
</comment>
<dbReference type="FunFam" id="1.10.8.10:FF:000002">
    <property type="entry name" value="UV excision repair protein RAD23 homolog"/>
    <property type="match status" value="1"/>
</dbReference>
<comment type="subcellular location">
    <subcellularLocation>
        <location evidence="5">Nucleus</location>
    </subcellularLocation>
    <subcellularLocation>
        <location evidence="5">Cytoplasm</location>
    </subcellularLocation>
</comment>
<keyword evidence="4 5" id="KW-0539">Nucleus</keyword>
<dbReference type="GO" id="GO:0070628">
    <property type="term" value="F:proteasome binding"/>
    <property type="evidence" value="ECO:0007669"/>
    <property type="project" value="TreeGrafter"/>
</dbReference>
<dbReference type="PANTHER" id="PTHR10621:SF0">
    <property type="entry name" value="UV EXCISION REPAIR PROTEIN RAD23"/>
    <property type="match status" value="1"/>
</dbReference>
<dbReference type="PRINTS" id="PR01839">
    <property type="entry name" value="RAD23PROTEIN"/>
</dbReference>
<dbReference type="Pfam" id="PF00240">
    <property type="entry name" value="ubiquitin"/>
    <property type="match status" value="1"/>
</dbReference>
<reference evidence="10 11" key="1">
    <citation type="submission" date="2019-09" db="EMBL/GenBank/DDBJ databases">
        <authorList>
            <consortium name="DOE Joint Genome Institute"/>
            <person name="Mondo S.J."/>
            <person name="Navarro-Mendoza M.I."/>
            <person name="Perez-Arques C."/>
            <person name="Panchal S."/>
            <person name="Nicolas F.E."/>
            <person name="Ganguly P."/>
            <person name="Pangilinan J."/>
            <person name="Grigoriev I."/>
            <person name="Heitman J."/>
            <person name="Sanya K."/>
            <person name="Garre V."/>
        </authorList>
    </citation>
    <scope>NUCLEOTIDE SEQUENCE [LARGE SCALE GENOMIC DNA]</scope>
    <source>
        <strain evidence="10 11">MU402</strain>
    </source>
</reference>
<feature type="compositionally biased region" description="Low complexity" evidence="6">
    <location>
        <begin position="271"/>
        <end position="285"/>
    </location>
</feature>
<dbReference type="PANTHER" id="PTHR10621">
    <property type="entry name" value="UV EXCISION REPAIR PROTEIN RAD23"/>
    <property type="match status" value="1"/>
</dbReference>
<dbReference type="InterPro" id="IPR006636">
    <property type="entry name" value="STI1_HS-bd"/>
</dbReference>
<dbReference type="CDD" id="cd14281">
    <property type="entry name" value="UBA2_Rad23_like"/>
    <property type="match status" value="1"/>
</dbReference>
<dbReference type="InterPro" id="IPR015940">
    <property type="entry name" value="UBA"/>
</dbReference>
<feature type="region of interest" description="Disordered" evidence="6">
    <location>
        <begin position="225"/>
        <end position="297"/>
    </location>
</feature>
<dbReference type="GO" id="GO:0043130">
    <property type="term" value="F:ubiquitin binding"/>
    <property type="evidence" value="ECO:0007669"/>
    <property type="project" value="UniProtKB-UniRule"/>
</dbReference>
<dbReference type="InterPro" id="IPR009060">
    <property type="entry name" value="UBA-like_sf"/>
</dbReference>
<dbReference type="SMART" id="SM00727">
    <property type="entry name" value="STI1"/>
    <property type="match status" value="1"/>
</dbReference>
<comment type="caution">
    <text evidence="10">The sequence shown here is derived from an EMBL/GenBank/DDBJ whole genome shotgun (WGS) entry which is preliminary data.</text>
</comment>
<dbReference type="Gene3D" id="1.10.8.10">
    <property type="entry name" value="DNA helicase RuvA subunit, C-terminal domain"/>
    <property type="match status" value="2"/>
</dbReference>
<dbReference type="Pfam" id="PF00627">
    <property type="entry name" value="UBA"/>
    <property type="match status" value="2"/>
</dbReference>
<keyword evidence="1" id="KW-0677">Repeat</keyword>
<dbReference type="SUPFAM" id="SSF101238">
    <property type="entry name" value="XPC-binding domain"/>
    <property type="match status" value="1"/>
</dbReference>
<dbReference type="Gene3D" id="1.10.10.540">
    <property type="entry name" value="XPC-binding domain"/>
    <property type="match status" value="1"/>
</dbReference>
<dbReference type="InterPro" id="IPR000626">
    <property type="entry name" value="Ubiquitin-like_dom"/>
</dbReference>
<gene>
    <name evidence="10" type="ORF">FB192DRAFT_1391787</name>
</gene>
<dbReference type="Pfam" id="PF09280">
    <property type="entry name" value="XPC-binding"/>
    <property type="match status" value="1"/>
</dbReference>
<feature type="region of interest" description="Disordered" evidence="6">
    <location>
        <begin position="111"/>
        <end position="168"/>
    </location>
</feature>
<dbReference type="Proteomes" id="UP000469890">
    <property type="component" value="Unassembled WGS sequence"/>
</dbReference>
<dbReference type="GO" id="GO:0006289">
    <property type="term" value="P:nucleotide-excision repair"/>
    <property type="evidence" value="ECO:0007669"/>
    <property type="project" value="UniProtKB-UniRule"/>
</dbReference>
<feature type="compositionally biased region" description="Low complexity" evidence="6">
    <location>
        <begin position="111"/>
        <end position="161"/>
    </location>
</feature>
<evidence type="ECO:0000256" key="1">
    <source>
        <dbReference type="ARBA" id="ARBA00022737"/>
    </source>
</evidence>
<feature type="domain" description="UBA" evidence="8">
    <location>
        <begin position="175"/>
        <end position="214"/>
    </location>
</feature>
<dbReference type="FunFam" id="3.10.20.90:FF:000254">
    <property type="entry name" value="UV excision repair protein Rad23"/>
    <property type="match status" value="1"/>
</dbReference>
<evidence type="ECO:0000256" key="5">
    <source>
        <dbReference type="RuleBase" id="RU367049"/>
    </source>
</evidence>
<evidence type="ECO:0000259" key="9">
    <source>
        <dbReference type="PROSITE" id="PS50053"/>
    </source>
</evidence>
<dbReference type="Gene3D" id="3.10.20.90">
    <property type="entry name" value="Phosphatidylinositol 3-kinase Catalytic Subunit, Chain A, domain 1"/>
    <property type="match status" value="1"/>
</dbReference>